<feature type="region of interest" description="Disordered" evidence="7">
    <location>
        <begin position="1"/>
        <end position="136"/>
    </location>
</feature>
<dbReference type="AlphaFoldDB" id="A0A6A6CEV0"/>
<evidence type="ECO:0000256" key="4">
    <source>
        <dbReference type="ARBA" id="ARBA00023043"/>
    </source>
</evidence>
<accession>A0A6A6CEV0</accession>
<feature type="compositionally biased region" description="Basic and acidic residues" evidence="7">
    <location>
        <begin position="51"/>
        <end position="64"/>
    </location>
</feature>
<dbReference type="Proteomes" id="UP000799537">
    <property type="component" value="Unassembled WGS sequence"/>
</dbReference>
<dbReference type="PANTHER" id="PTHR15263:SF1">
    <property type="entry name" value="NF-KAPPA-B INHIBITOR-LIKE PROTEIN 1"/>
    <property type="match status" value="1"/>
</dbReference>
<dbReference type="GeneID" id="54570826"/>
<keyword evidence="5" id="KW-0539">Nucleus</keyword>
<name>A0A6A6CEV0_ZASCE</name>
<dbReference type="PANTHER" id="PTHR15263">
    <property type="entry name" value="I-KAPPA-B-LIKE PROTEIN IKBL"/>
    <property type="match status" value="1"/>
</dbReference>
<feature type="compositionally biased region" description="Basic and acidic residues" evidence="7">
    <location>
        <begin position="239"/>
        <end position="248"/>
    </location>
</feature>
<evidence type="ECO:0000256" key="3">
    <source>
        <dbReference type="ARBA" id="ARBA00022737"/>
    </source>
</evidence>
<feature type="region of interest" description="Disordered" evidence="7">
    <location>
        <begin position="239"/>
        <end position="258"/>
    </location>
</feature>
<feature type="coiled-coil region" evidence="6">
    <location>
        <begin position="207"/>
        <end position="236"/>
    </location>
</feature>
<dbReference type="EMBL" id="ML993603">
    <property type="protein sequence ID" value="KAF2164688.1"/>
    <property type="molecule type" value="Genomic_DNA"/>
</dbReference>
<keyword evidence="4" id="KW-0040">ANK repeat</keyword>
<dbReference type="RefSeq" id="XP_033665577.1">
    <property type="nucleotide sequence ID" value="XM_033817554.1"/>
</dbReference>
<feature type="compositionally biased region" description="Basic and acidic residues" evidence="7">
    <location>
        <begin position="102"/>
        <end position="123"/>
    </location>
</feature>
<protein>
    <submittedName>
        <fullName evidence="8">Uncharacterized protein</fullName>
    </submittedName>
</protein>
<dbReference type="GO" id="GO:0043124">
    <property type="term" value="P:negative regulation of canonical NF-kappaB signal transduction"/>
    <property type="evidence" value="ECO:0007669"/>
    <property type="project" value="InterPro"/>
</dbReference>
<gene>
    <name evidence="8" type="ORF">M409DRAFT_67796</name>
</gene>
<evidence type="ECO:0000313" key="9">
    <source>
        <dbReference type="Proteomes" id="UP000799537"/>
    </source>
</evidence>
<dbReference type="InterPro" id="IPR038753">
    <property type="entry name" value="NFKBIL1"/>
</dbReference>
<dbReference type="GO" id="GO:0005634">
    <property type="term" value="C:nucleus"/>
    <property type="evidence" value="ECO:0007669"/>
    <property type="project" value="UniProtKB-SubCell"/>
</dbReference>
<reference evidence="8" key="1">
    <citation type="journal article" date="2020" name="Stud. Mycol.">
        <title>101 Dothideomycetes genomes: a test case for predicting lifestyles and emergence of pathogens.</title>
        <authorList>
            <person name="Haridas S."/>
            <person name="Albert R."/>
            <person name="Binder M."/>
            <person name="Bloem J."/>
            <person name="Labutti K."/>
            <person name="Salamov A."/>
            <person name="Andreopoulos B."/>
            <person name="Baker S."/>
            <person name="Barry K."/>
            <person name="Bills G."/>
            <person name="Bluhm B."/>
            <person name="Cannon C."/>
            <person name="Castanera R."/>
            <person name="Culley D."/>
            <person name="Daum C."/>
            <person name="Ezra D."/>
            <person name="Gonzalez J."/>
            <person name="Henrissat B."/>
            <person name="Kuo A."/>
            <person name="Liang C."/>
            <person name="Lipzen A."/>
            <person name="Lutzoni F."/>
            <person name="Magnuson J."/>
            <person name="Mondo S."/>
            <person name="Nolan M."/>
            <person name="Ohm R."/>
            <person name="Pangilinan J."/>
            <person name="Park H.-J."/>
            <person name="Ramirez L."/>
            <person name="Alfaro M."/>
            <person name="Sun H."/>
            <person name="Tritt A."/>
            <person name="Yoshinaga Y."/>
            <person name="Zwiers L.-H."/>
            <person name="Turgeon B."/>
            <person name="Goodwin S."/>
            <person name="Spatafora J."/>
            <person name="Crous P."/>
            <person name="Grigoriev I."/>
        </authorList>
    </citation>
    <scope>NUCLEOTIDE SEQUENCE</scope>
    <source>
        <strain evidence="8">ATCC 36951</strain>
    </source>
</reference>
<keyword evidence="9" id="KW-1185">Reference proteome</keyword>
<evidence type="ECO:0000256" key="1">
    <source>
        <dbReference type="ARBA" id="ARBA00004123"/>
    </source>
</evidence>
<evidence type="ECO:0000313" key="8">
    <source>
        <dbReference type="EMBL" id="KAF2164688.1"/>
    </source>
</evidence>
<evidence type="ECO:0000256" key="2">
    <source>
        <dbReference type="ARBA" id="ARBA00022553"/>
    </source>
</evidence>
<organism evidence="8 9">
    <name type="scientific">Zasmidium cellare ATCC 36951</name>
    <dbReference type="NCBI Taxonomy" id="1080233"/>
    <lineage>
        <taxon>Eukaryota</taxon>
        <taxon>Fungi</taxon>
        <taxon>Dikarya</taxon>
        <taxon>Ascomycota</taxon>
        <taxon>Pezizomycotina</taxon>
        <taxon>Dothideomycetes</taxon>
        <taxon>Dothideomycetidae</taxon>
        <taxon>Mycosphaerellales</taxon>
        <taxon>Mycosphaerellaceae</taxon>
        <taxon>Zasmidium</taxon>
    </lineage>
</organism>
<sequence>MPSIEESKRKVKAGLSDAPEIDHDAILASLQDEIDRHNSGDSTSNRHQRRHDSSRDSSCEDKSHSMRFRFKSRHTSKRETDSKKRKRKSRDEKDRHHGRRTKDRESSQDDAKADREEAAHPFPREPTNPDLDGNVDANAAFRDSLFDALADDEGAAYWESVYSQPIHVYERPTVKTARGELEEMNDDEYAAYVQTRMWEKKNPEIVLERERAAKQRKEEEEERKRQREEFIRRKERAAWDRAQRDGARRFAGVGDDGTDGYEYVFDFSDRDTGRSKRSKPEPNEYLEAWSSYNIAWDRLKLELLDEANSGPKDEKRPTPSKRIPWPVLQHKPVTRPNIEAFMRHIPLERDGKSRLQLLKAERLKWHPDKVQQRFVGSVDEGTMKVVTGVFQIVDALVEEERK</sequence>
<comment type="subcellular location">
    <subcellularLocation>
        <location evidence="1">Nucleus</location>
    </subcellularLocation>
</comment>
<evidence type="ECO:0000256" key="5">
    <source>
        <dbReference type="ARBA" id="ARBA00023242"/>
    </source>
</evidence>
<keyword evidence="2" id="KW-0597">Phosphoprotein</keyword>
<keyword evidence="6" id="KW-0175">Coiled coil</keyword>
<dbReference type="OrthoDB" id="412109at2759"/>
<keyword evidence="3" id="KW-0677">Repeat</keyword>
<feature type="compositionally biased region" description="Basic residues" evidence="7">
    <location>
        <begin position="65"/>
        <end position="76"/>
    </location>
</feature>
<evidence type="ECO:0000256" key="6">
    <source>
        <dbReference type="SAM" id="Coils"/>
    </source>
</evidence>
<proteinExistence type="predicted"/>
<evidence type="ECO:0000256" key="7">
    <source>
        <dbReference type="SAM" id="MobiDB-lite"/>
    </source>
</evidence>